<dbReference type="EMBL" id="JBHTHY010000003">
    <property type="protein sequence ID" value="MFD0796175.1"/>
    <property type="molecule type" value="Genomic_DNA"/>
</dbReference>
<keyword evidence="5" id="KW-1185">Reference proteome</keyword>
<evidence type="ECO:0000256" key="1">
    <source>
        <dbReference type="ARBA" id="ARBA00023125"/>
    </source>
</evidence>
<keyword evidence="1 2" id="KW-0238">DNA-binding</keyword>
<comment type="caution">
    <text evidence="2">Lacks conserved residue(s) required for the propagation of feature annotation.</text>
</comment>
<dbReference type="NCBIfam" id="TIGR00621">
    <property type="entry name" value="ssb"/>
    <property type="match status" value="1"/>
</dbReference>
<protein>
    <recommendedName>
        <fullName evidence="2 3">Single-stranded DNA-binding protein</fullName>
        <shortName evidence="2">SSB</shortName>
    </recommendedName>
</protein>
<comment type="caution">
    <text evidence="4">The sequence shown here is derived from an EMBL/GenBank/DDBJ whole genome shotgun (WGS) entry which is preliminary data.</text>
</comment>
<comment type="subunit">
    <text evidence="2">Homotetramer.</text>
</comment>
<reference evidence="5" key="1">
    <citation type="journal article" date="2019" name="Int. J. Syst. Evol. Microbiol.">
        <title>The Global Catalogue of Microorganisms (GCM) 10K type strain sequencing project: providing services to taxonomists for standard genome sequencing and annotation.</title>
        <authorList>
            <consortium name="The Broad Institute Genomics Platform"/>
            <consortium name="The Broad Institute Genome Sequencing Center for Infectious Disease"/>
            <person name="Wu L."/>
            <person name="Ma J."/>
        </authorList>
    </citation>
    <scope>NUCLEOTIDE SEQUENCE [LARGE SCALE GENOMIC DNA]</scope>
    <source>
        <strain evidence="5">CCUG 61948</strain>
    </source>
</reference>
<dbReference type="InterPro" id="IPR012340">
    <property type="entry name" value="NA-bd_OB-fold"/>
</dbReference>
<name>A0ABW3AZ45_9FLAO</name>
<dbReference type="InterPro" id="IPR000424">
    <property type="entry name" value="Primosome_PriB/ssb"/>
</dbReference>
<dbReference type="Pfam" id="PF00436">
    <property type="entry name" value="SSB"/>
    <property type="match status" value="1"/>
</dbReference>
<dbReference type="PIRSF" id="PIRSF002070">
    <property type="entry name" value="SSB"/>
    <property type="match status" value="1"/>
</dbReference>
<dbReference type="PROSITE" id="PS50935">
    <property type="entry name" value="SSB"/>
    <property type="match status" value="1"/>
</dbReference>
<dbReference type="PANTHER" id="PTHR10302">
    <property type="entry name" value="SINGLE-STRANDED DNA-BINDING PROTEIN"/>
    <property type="match status" value="1"/>
</dbReference>
<proteinExistence type="inferred from homology"/>
<dbReference type="CDD" id="cd04496">
    <property type="entry name" value="SSB_OBF"/>
    <property type="match status" value="1"/>
</dbReference>
<dbReference type="HAMAP" id="MF_00984">
    <property type="entry name" value="SSB"/>
    <property type="match status" value="1"/>
</dbReference>
<dbReference type="InterPro" id="IPR011344">
    <property type="entry name" value="ssDNA-bd"/>
</dbReference>
<dbReference type="RefSeq" id="WP_379931852.1">
    <property type="nucleotide sequence ID" value="NZ_JBHTHY010000003.1"/>
</dbReference>
<evidence type="ECO:0000256" key="2">
    <source>
        <dbReference type="HAMAP-Rule" id="MF_00984"/>
    </source>
</evidence>
<evidence type="ECO:0000313" key="4">
    <source>
        <dbReference type="EMBL" id="MFD0796175.1"/>
    </source>
</evidence>
<dbReference type="SUPFAM" id="SSF50249">
    <property type="entry name" value="Nucleic acid-binding proteins"/>
    <property type="match status" value="1"/>
</dbReference>
<dbReference type="Gene3D" id="2.40.50.140">
    <property type="entry name" value="Nucleic acid-binding proteins"/>
    <property type="match status" value="1"/>
</dbReference>
<dbReference type="PANTHER" id="PTHR10302:SF0">
    <property type="entry name" value="SINGLE-STRANDED DNA-BINDING PROTEIN, MITOCHONDRIAL"/>
    <property type="match status" value="1"/>
</dbReference>
<evidence type="ECO:0000256" key="3">
    <source>
        <dbReference type="PIRNR" id="PIRNR002070"/>
    </source>
</evidence>
<sequence length="110" mass="12360">MNALKNRVQLIGNLGQDPEIVTLDGGAKLAKFSIATTDSYKNAKGEKVEDTQWHNIVAWGKTADLVENYLTKGKQVAVDGKLMHRSYETKEGEKRYFTEVRCNELLMLGK</sequence>
<evidence type="ECO:0000313" key="5">
    <source>
        <dbReference type="Proteomes" id="UP001597012"/>
    </source>
</evidence>
<gene>
    <name evidence="4" type="ORF">ACFQZJ_01785</name>
</gene>
<dbReference type="GO" id="GO:0003677">
    <property type="term" value="F:DNA binding"/>
    <property type="evidence" value="ECO:0007669"/>
    <property type="project" value="UniProtKB-KW"/>
</dbReference>
<accession>A0ABW3AZ45</accession>
<dbReference type="Proteomes" id="UP001597012">
    <property type="component" value="Unassembled WGS sequence"/>
</dbReference>
<organism evidence="4 5">
    <name type="scientific">Maribacter chungangensis</name>
    <dbReference type="NCBI Taxonomy" id="1069117"/>
    <lineage>
        <taxon>Bacteria</taxon>
        <taxon>Pseudomonadati</taxon>
        <taxon>Bacteroidota</taxon>
        <taxon>Flavobacteriia</taxon>
        <taxon>Flavobacteriales</taxon>
        <taxon>Flavobacteriaceae</taxon>
        <taxon>Maribacter</taxon>
    </lineage>
</organism>